<accession>A0AAD7Q1R2</accession>
<keyword evidence="6" id="KW-1185">Reference proteome</keyword>
<reference evidence="5" key="1">
    <citation type="journal article" date="2023" name="Science">
        <title>Elucidation of the pathway for biosynthesis of saponin adjuvants from the soapbark tree.</title>
        <authorList>
            <person name="Reed J."/>
            <person name="Orme A."/>
            <person name="El-Demerdash A."/>
            <person name="Owen C."/>
            <person name="Martin L.B.B."/>
            <person name="Misra R.C."/>
            <person name="Kikuchi S."/>
            <person name="Rejzek M."/>
            <person name="Martin A.C."/>
            <person name="Harkess A."/>
            <person name="Leebens-Mack J."/>
            <person name="Louveau T."/>
            <person name="Stephenson M.J."/>
            <person name="Osbourn A."/>
        </authorList>
    </citation>
    <scope>NUCLEOTIDE SEQUENCE</scope>
    <source>
        <strain evidence="5">S10</strain>
    </source>
</reference>
<dbReference type="Proteomes" id="UP001163823">
    <property type="component" value="Chromosome 4"/>
</dbReference>
<dbReference type="InterPro" id="IPR031425">
    <property type="entry name" value="NPR1/NH1-interacting"/>
</dbReference>
<organism evidence="5 6">
    <name type="scientific">Quillaja saponaria</name>
    <name type="common">Soap bark tree</name>
    <dbReference type="NCBI Taxonomy" id="32244"/>
    <lineage>
        <taxon>Eukaryota</taxon>
        <taxon>Viridiplantae</taxon>
        <taxon>Streptophyta</taxon>
        <taxon>Embryophyta</taxon>
        <taxon>Tracheophyta</taxon>
        <taxon>Spermatophyta</taxon>
        <taxon>Magnoliopsida</taxon>
        <taxon>eudicotyledons</taxon>
        <taxon>Gunneridae</taxon>
        <taxon>Pentapetalae</taxon>
        <taxon>rosids</taxon>
        <taxon>fabids</taxon>
        <taxon>Fabales</taxon>
        <taxon>Quillajaceae</taxon>
        <taxon>Quillaja</taxon>
    </lineage>
</organism>
<dbReference type="PANTHER" id="PTHR33669">
    <property type="entry name" value="PROTEIN NEGATIVE REGULATOR OF RESISTANCE"/>
    <property type="match status" value="1"/>
</dbReference>
<evidence type="ECO:0000256" key="3">
    <source>
        <dbReference type="ARBA" id="ARBA00023242"/>
    </source>
</evidence>
<dbReference type="Pfam" id="PF15699">
    <property type="entry name" value="NPR1_interact"/>
    <property type="match status" value="1"/>
</dbReference>
<proteinExistence type="inferred from homology"/>
<feature type="compositionally biased region" description="Basic and acidic residues" evidence="4">
    <location>
        <begin position="36"/>
        <end position="49"/>
    </location>
</feature>
<dbReference type="AlphaFoldDB" id="A0AAD7Q1R2"/>
<comment type="caution">
    <text evidence="5">The sequence shown here is derived from an EMBL/GenBank/DDBJ whole genome shotgun (WGS) entry which is preliminary data.</text>
</comment>
<dbReference type="GO" id="GO:0005634">
    <property type="term" value="C:nucleus"/>
    <property type="evidence" value="ECO:0007669"/>
    <property type="project" value="UniProtKB-SubCell"/>
</dbReference>
<feature type="compositionally biased region" description="Basic and acidic residues" evidence="4">
    <location>
        <begin position="82"/>
        <end position="112"/>
    </location>
</feature>
<evidence type="ECO:0000313" key="5">
    <source>
        <dbReference type="EMBL" id="KAJ7973235.1"/>
    </source>
</evidence>
<evidence type="ECO:0000313" key="6">
    <source>
        <dbReference type="Proteomes" id="UP001163823"/>
    </source>
</evidence>
<evidence type="ECO:0000256" key="4">
    <source>
        <dbReference type="SAM" id="MobiDB-lite"/>
    </source>
</evidence>
<comment type="similarity">
    <text evidence="2">Belongs to the NPR1-interactor family.</text>
</comment>
<dbReference type="EMBL" id="JARAOO010000004">
    <property type="protein sequence ID" value="KAJ7973235.1"/>
    <property type="molecule type" value="Genomic_DNA"/>
</dbReference>
<sequence>MEEARKKRKLENDKEDEEEKMEEFFSLIRSTKDRLRIGSNGSKEKDKKAAGIWNPRFKPEDFMEDHEKLCKSDDGSTQAEPSNKEVKEMATAEAKKEDEEKEGNDLDLKLSL</sequence>
<name>A0AAD7Q1R2_QUISA</name>
<evidence type="ECO:0000256" key="2">
    <source>
        <dbReference type="ARBA" id="ARBA00009937"/>
    </source>
</evidence>
<dbReference type="GO" id="GO:0010112">
    <property type="term" value="P:regulation of systemic acquired resistance"/>
    <property type="evidence" value="ECO:0007669"/>
    <property type="project" value="InterPro"/>
</dbReference>
<evidence type="ECO:0000256" key="1">
    <source>
        <dbReference type="ARBA" id="ARBA00004123"/>
    </source>
</evidence>
<keyword evidence="3" id="KW-0539">Nucleus</keyword>
<dbReference type="PANTHER" id="PTHR33669:SF26">
    <property type="entry name" value="PROTEIN NIM1-INTERACTING 3"/>
    <property type="match status" value="1"/>
</dbReference>
<gene>
    <name evidence="5" type="ORF">O6P43_011006</name>
</gene>
<comment type="subcellular location">
    <subcellularLocation>
        <location evidence="1">Nucleus</location>
    </subcellularLocation>
</comment>
<protein>
    <submittedName>
        <fullName evidence="5">Protein NIM1-INTERACTING 1-like</fullName>
    </submittedName>
</protein>
<dbReference type="KEGG" id="qsa:O6P43_011006"/>
<feature type="region of interest" description="Disordered" evidence="4">
    <location>
        <begin position="1"/>
        <end position="20"/>
    </location>
</feature>
<feature type="compositionally biased region" description="Basic and acidic residues" evidence="4">
    <location>
        <begin position="57"/>
        <end position="74"/>
    </location>
</feature>
<feature type="region of interest" description="Disordered" evidence="4">
    <location>
        <begin position="36"/>
        <end position="112"/>
    </location>
</feature>